<dbReference type="InterPro" id="IPR013325">
    <property type="entry name" value="RNA_pol_sigma_r2"/>
</dbReference>
<organism evidence="8 9">
    <name type="scientific">Proteiniclasticum sediminis</name>
    <dbReference type="NCBI Taxonomy" id="2804028"/>
    <lineage>
        <taxon>Bacteria</taxon>
        <taxon>Bacillati</taxon>
        <taxon>Bacillota</taxon>
        <taxon>Clostridia</taxon>
        <taxon>Eubacteriales</taxon>
        <taxon>Clostridiaceae</taxon>
        <taxon>Proteiniclasticum</taxon>
    </lineage>
</organism>
<dbReference type="GO" id="GO:0003677">
    <property type="term" value="F:DNA binding"/>
    <property type="evidence" value="ECO:0007669"/>
    <property type="project" value="UniProtKB-KW"/>
</dbReference>
<dbReference type="SUPFAM" id="SSF88946">
    <property type="entry name" value="Sigma2 domain of RNA polymerase sigma factors"/>
    <property type="match status" value="1"/>
</dbReference>
<dbReference type="InterPro" id="IPR013249">
    <property type="entry name" value="RNA_pol_sigma70_r4_t2"/>
</dbReference>
<dbReference type="InterPro" id="IPR013324">
    <property type="entry name" value="RNA_pol_sigma_r3/r4-like"/>
</dbReference>
<dbReference type="InterPro" id="IPR039425">
    <property type="entry name" value="RNA_pol_sigma-70-like"/>
</dbReference>
<dbReference type="GO" id="GO:0016987">
    <property type="term" value="F:sigma factor activity"/>
    <property type="evidence" value="ECO:0007669"/>
    <property type="project" value="UniProtKB-KW"/>
</dbReference>
<dbReference type="InterPro" id="IPR007627">
    <property type="entry name" value="RNA_pol_sigma70_r2"/>
</dbReference>
<dbReference type="EMBL" id="JAGSCS010000007">
    <property type="protein sequence ID" value="MBR0576066.1"/>
    <property type="molecule type" value="Genomic_DNA"/>
</dbReference>
<sequence>MDHPSDRQALYETHADRIYRICYLLMGNRSDAEDMLHNTFLKAFSRTQPFENLAHEEGWLVITATNECRRSLKYWFHAKRTDLDVHDLPKKNTDTDDTLRELMGLAPRHRQLLYLYYYEGYTTRELSDMLHINESTLRSRLAKARKLLRLQLEEDDHEERESDPSL</sequence>
<reference evidence="8" key="1">
    <citation type="submission" date="2021-04" db="EMBL/GenBank/DDBJ databases">
        <title>Proteiniclasticum sedimins sp. nov., an obligate anaerobic bacterium isolated from anaerobic sludge.</title>
        <authorList>
            <person name="Liu J."/>
        </authorList>
    </citation>
    <scope>NUCLEOTIDE SEQUENCE</scope>
    <source>
        <strain evidence="8">BAD-10</strain>
    </source>
</reference>
<dbReference type="Pfam" id="PF08281">
    <property type="entry name" value="Sigma70_r4_2"/>
    <property type="match status" value="1"/>
</dbReference>
<dbReference type="Gene3D" id="1.10.1740.10">
    <property type="match status" value="1"/>
</dbReference>
<dbReference type="AlphaFoldDB" id="A0A941CRL8"/>
<accession>A0A941CRL8</accession>
<dbReference type="NCBIfam" id="TIGR02937">
    <property type="entry name" value="sigma70-ECF"/>
    <property type="match status" value="1"/>
</dbReference>
<keyword evidence="9" id="KW-1185">Reference proteome</keyword>
<dbReference type="Pfam" id="PF04542">
    <property type="entry name" value="Sigma70_r2"/>
    <property type="match status" value="1"/>
</dbReference>
<evidence type="ECO:0000313" key="9">
    <source>
        <dbReference type="Proteomes" id="UP000675379"/>
    </source>
</evidence>
<keyword evidence="5" id="KW-0804">Transcription</keyword>
<evidence type="ECO:0000313" key="8">
    <source>
        <dbReference type="EMBL" id="MBR0576066.1"/>
    </source>
</evidence>
<name>A0A941CRL8_9CLOT</name>
<keyword evidence="2" id="KW-0805">Transcription regulation</keyword>
<evidence type="ECO:0000256" key="1">
    <source>
        <dbReference type="ARBA" id="ARBA00010641"/>
    </source>
</evidence>
<feature type="domain" description="RNA polymerase sigma-70 region 2" evidence="6">
    <location>
        <begin position="10"/>
        <end position="73"/>
    </location>
</feature>
<dbReference type="RefSeq" id="WP_211800828.1">
    <property type="nucleotide sequence ID" value="NZ_JAGSCS010000007.1"/>
</dbReference>
<keyword evidence="4" id="KW-0238">DNA-binding</keyword>
<dbReference type="Proteomes" id="UP000675379">
    <property type="component" value="Unassembled WGS sequence"/>
</dbReference>
<evidence type="ECO:0000256" key="5">
    <source>
        <dbReference type="ARBA" id="ARBA00023163"/>
    </source>
</evidence>
<evidence type="ECO:0000259" key="6">
    <source>
        <dbReference type="Pfam" id="PF04542"/>
    </source>
</evidence>
<feature type="domain" description="RNA polymerase sigma factor 70 region 4 type 2" evidence="7">
    <location>
        <begin position="100"/>
        <end position="148"/>
    </location>
</feature>
<evidence type="ECO:0000256" key="3">
    <source>
        <dbReference type="ARBA" id="ARBA00023082"/>
    </source>
</evidence>
<proteinExistence type="inferred from homology"/>
<dbReference type="PANTHER" id="PTHR43133:SF8">
    <property type="entry name" value="RNA POLYMERASE SIGMA FACTOR HI_1459-RELATED"/>
    <property type="match status" value="1"/>
</dbReference>
<keyword evidence="3" id="KW-0731">Sigma factor</keyword>
<evidence type="ECO:0000256" key="4">
    <source>
        <dbReference type="ARBA" id="ARBA00023125"/>
    </source>
</evidence>
<dbReference type="Gene3D" id="1.10.10.10">
    <property type="entry name" value="Winged helix-like DNA-binding domain superfamily/Winged helix DNA-binding domain"/>
    <property type="match status" value="1"/>
</dbReference>
<gene>
    <name evidence="8" type="ORF">KCG48_06890</name>
</gene>
<comment type="similarity">
    <text evidence="1">Belongs to the sigma-70 factor family. ECF subfamily.</text>
</comment>
<comment type="caution">
    <text evidence="8">The sequence shown here is derived from an EMBL/GenBank/DDBJ whole genome shotgun (WGS) entry which is preliminary data.</text>
</comment>
<evidence type="ECO:0000259" key="7">
    <source>
        <dbReference type="Pfam" id="PF08281"/>
    </source>
</evidence>
<evidence type="ECO:0000256" key="2">
    <source>
        <dbReference type="ARBA" id="ARBA00023015"/>
    </source>
</evidence>
<protein>
    <submittedName>
        <fullName evidence="8">RNA polymerase sigma factor</fullName>
    </submittedName>
</protein>
<dbReference type="InterPro" id="IPR014284">
    <property type="entry name" value="RNA_pol_sigma-70_dom"/>
</dbReference>
<dbReference type="PANTHER" id="PTHR43133">
    <property type="entry name" value="RNA POLYMERASE ECF-TYPE SIGMA FACTO"/>
    <property type="match status" value="1"/>
</dbReference>
<dbReference type="GO" id="GO:0006352">
    <property type="term" value="P:DNA-templated transcription initiation"/>
    <property type="evidence" value="ECO:0007669"/>
    <property type="project" value="InterPro"/>
</dbReference>
<dbReference type="InterPro" id="IPR036388">
    <property type="entry name" value="WH-like_DNA-bd_sf"/>
</dbReference>
<dbReference type="SUPFAM" id="SSF88659">
    <property type="entry name" value="Sigma3 and sigma4 domains of RNA polymerase sigma factors"/>
    <property type="match status" value="1"/>
</dbReference>